<gene>
    <name evidence="3" type="ORF">L2K70_01450</name>
</gene>
<protein>
    <submittedName>
        <fullName evidence="3">ANTAR domain-containing protein</fullName>
    </submittedName>
</protein>
<dbReference type="InterPro" id="IPR021793">
    <property type="entry name" value="Oprl"/>
</dbReference>
<dbReference type="InterPro" id="IPR005561">
    <property type="entry name" value="ANTAR"/>
</dbReference>
<feature type="coiled-coil region" evidence="1">
    <location>
        <begin position="5"/>
        <end position="53"/>
    </location>
</feature>
<evidence type="ECO:0000256" key="1">
    <source>
        <dbReference type="SAM" id="Coils"/>
    </source>
</evidence>
<dbReference type="InterPro" id="IPR036388">
    <property type="entry name" value="WH-like_DNA-bd_sf"/>
</dbReference>
<dbReference type="Proteomes" id="UP001201161">
    <property type="component" value="Unassembled WGS sequence"/>
</dbReference>
<dbReference type="SUPFAM" id="SSF52172">
    <property type="entry name" value="CheY-like"/>
    <property type="match status" value="1"/>
</dbReference>
<dbReference type="PROSITE" id="PS50921">
    <property type="entry name" value="ANTAR"/>
    <property type="match status" value="1"/>
</dbReference>
<dbReference type="Gene3D" id="1.10.10.10">
    <property type="entry name" value="Winged helix-like DNA-binding domain superfamily/Winged helix DNA-binding domain"/>
    <property type="match status" value="1"/>
</dbReference>
<accession>A0ABS9H4S5</accession>
<sequence length="136" mass="15091">MTHQYDDLQRQIDELVQIMKRNRADIDGLTERADRAELRADAAQERADDLEARSMIDRELIAALQADGVLHQQHVAELQAALTSSRTIGAALGILMASRNITQEEALVVLKETSQRTNTKLRDLAQTLVGEASTGR</sequence>
<keyword evidence="4" id="KW-1185">Reference proteome</keyword>
<dbReference type="SMART" id="SM01012">
    <property type="entry name" value="ANTAR"/>
    <property type="match status" value="1"/>
</dbReference>
<evidence type="ECO:0000259" key="2">
    <source>
        <dbReference type="PROSITE" id="PS50921"/>
    </source>
</evidence>
<dbReference type="EMBL" id="JAKJHZ010000002">
    <property type="protein sequence ID" value="MCF6376262.1"/>
    <property type="molecule type" value="Genomic_DNA"/>
</dbReference>
<dbReference type="InterPro" id="IPR011006">
    <property type="entry name" value="CheY-like_superfamily"/>
</dbReference>
<organism evidence="3 4">
    <name type="scientific">Nocardioides potassii</name>
    <dbReference type="NCBI Taxonomy" id="2911371"/>
    <lineage>
        <taxon>Bacteria</taxon>
        <taxon>Bacillati</taxon>
        <taxon>Actinomycetota</taxon>
        <taxon>Actinomycetes</taxon>
        <taxon>Propionibacteriales</taxon>
        <taxon>Nocardioidaceae</taxon>
        <taxon>Nocardioides</taxon>
    </lineage>
</organism>
<evidence type="ECO:0000313" key="3">
    <source>
        <dbReference type="EMBL" id="MCF6376262.1"/>
    </source>
</evidence>
<proteinExistence type="predicted"/>
<keyword evidence="1" id="KW-0175">Coiled coil</keyword>
<dbReference type="Pfam" id="PF11839">
    <property type="entry name" value="Alanine_zipper"/>
    <property type="match status" value="1"/>
</dbReference>
<comment type="caution">
    <text evidence="3">The sequence shown here is derived from an EMBL/GenBank/DDBJ whole genome shotgun (WGS) entry which is preliminary data.</text>
</comment>
<dbReference type="Pfam" id="PF03861">
    <property type="entry name" value="ANTAR"/>
    <property type="match status" value="1"/>
</dbReference>
<feature type="domain" description="ANTAR" evidence="2">
    <location>
        <begin position="68"/>
        <end position="129"/>
    </location>
</feature>
<evidence type="ECO:0000313" key="4">
    <source>
        <dbReference type="Proteomes" id="UP001201161"/>
    </source>
</evidence>
<reference evidence="3 4" key="1">
    <citation type="submission" date="2022-01" db="EMBL/GenBank/DDBJ databases">
        <title>Nocardioides sp. nov., an actinomycete isolated from mining soil.</title>
        <authorList>
            <person name="Liu L."/>
        </authorList>
    </citation>
    <scope>NUCLEOTIDE SEQUENCE [LARGE SCALE GENOMIC DNA]</scope>
    <source>
        <strain evidence="3 4">KLBMP 9356</strain>
    </source>
</reference>
<name>A0ABS9H4S5_9ACTN</name>
<dbReference type="RefSeq" id="WP_236397935.1">
    <property type="nucleotide sequence ID" value="NZ_JAKJHZ010000002.1"/>
</dbReference>